<organism evidence="2 3">
    <name type="scientific">Chitinophaga solisilvae</name>
    <dbReference type="NCBI Taxonomy" id="1233460"/>
    <lineage>
        <taxon>Bacteria</taxon>
        <taxon>Pseudomonadati</taxon>
        <taxon>Bacteroidota</taxon>
        <taxon>Chitinophagia</taxon>
        <taxon>Chitinophagales</taxon>
        <taxon>Chitinophagaceae</taxon>
        <taxon>Chitinophaga</taxon>
    </lineage>
</organism>
<dbReference type="Gene3D" id="3.10.450.50">
    <property type="match status" value="1"/>
</dbReference>
<proteinExistence type="predicted"/>
<evidence type="ECO:0000313" key="3">
    <source>
        <dbReference type="Proteomes" id="UP000281028"/>
    </source>
</evidence>
<dbReference type="GO" id="GO:0030638">
    <property type="term" value="P:polyketide metabolic process"/>
    <property type="evidence" value="ECO:0007669"/>
    <property type="project" value="InterPro"/>
</dbReference>
<dbReference type="InterPro" id="IPR032710">
    <property type="entry name" value="NTF2-like_dom_sf"/>
</dbReference>
<protein>
    <submittedName>
        <fullName evidence="2">SnoaL-like domain-containing protein</fullName>
    </submittedName>
</protein>
<evidence type="ECO:0000313" key="2">
    <source>
        <dbReference type="EMBL" id="NSL85777.1"/>
    </source>
</evidence>
<accession>A0A3S1AZL8</accession>
<dbReference type="Pfam" id="PF03992">
    <property type="entry name" value="ABM"/>
    <property type="match status" value="1"/>
</dbReference>
<comment type="caution">
    <text evidence="2">The sequence shown here is derived from an EMBL/GenBank/DDBJ whole genome shotgun (WGS) entry which is preliminary data.</text>
</comment>
<evidence type="ECO:0000259" key="1">
    <source>
        <dbReference type="Pfam" id="PF03992"/>
    </source>
</evidence>
<dbReference type="InterPro" id="IPR007138">
    <property type="entry name" value="ABM_dom"/>
</dbReference>
<name>A0A3S1AZL8_9BACT</name>
<dbReference type="OrthoDB" id="4774596at2"/>
<reference evidence="2" key="1">
    <citation type="submission" date="2020-05" db="EMBL/GenBank/DDBJ databases">
        <title>Chitinophaga laudate sp. nov., isolated from a tropical peat swamp.</title>
        <authorList>
            <person name="Goh C.B.S."/>
            <person name="Lee M.S."/>
            <person name="Parimannan S."/>
            <person name="Pasbakhsh P."/>
            <person name="Yule C.M."/>
            <person name="Rajandas H."/>
            <person name="Loke S."/>
            <person name="Croft L."/>
            <person name="Tan J.B.L."/>
        </authorList>
    </citation>
    <scope>NUCLEOTIDE SEQUENCE</scope>
    <source>
        <strain evidence="2">Mgbs1</strain>
    </source>
</reference>
<dbReference type="SUPFAM" id="SSF54427">
    <property type="entry name" value="NTF2-like"/>
    <property type="match status" value="1"/>
</dbReference>
<dbReference type="PANTHER" id="PTHR38436:SF1">
    <property type="entry name" value="ESTER CYCLASE"/>
    <property type="match status" value="1"/>
</dbReference>
<keyword evidence="3" id="KW-1185">Reference proteome</keyword>
<dbReference type="SUPFAM" id="SSF54909">
    <property type="entry name" value="Dimeric alpha+beta barrel"/>
    <property type="match status" value="1"/>
</dbReference>
<dbReference type="Gene3D" id="3.30.70.100">
    <property type="match status" value="1"/>
</dbReference>
<dbReference type="EMBL" id="RIAR02000001">
    <property type="protein sequence ID" value="NSL85777.1"/>
    <property type="molecule type" value="Genomic_DNA"/>
</dbReference>
<dbReference type="InterPro" id="IPR011008">
    <property type="entry name" value="Dimeric_a/b-barrel"/>
</dbReference>
<dbReference type="InterPro" id="IPR009959">
    <property type="entry name" value="Cyclase_SnoaL-like"/>
</dbReference>
<dbReference type="Proteomes" id="UP000281028">
    <property type="component" value="Unassembled WGS sequence"/>
</dbReference>
<dbReference type="PANTHER" id="PTHR38436">
    <property type="entry name" value="POLYKETIDE CYCLASE SNOAL-LIKE DOMAIN"/>
    <property type="match status" value="1"/>
</dbReference>
<dbReference type="AlphaFoldDB" id="A0A3S1AZL8"/>
<dbReference type="Pfam" id="PF07366">
    <property type="entry name" value="SnoaL"/>
    <property type="match status" value="1"/>
</dbReference>
<gene>
    <name evidence="2" type="ORF">ECE50_002970</name>
</gene>
<feature type="domain" description="ABM" evidence="1">
    <location>
        <begin position="192"/>
        <end position="253"/>
    </location>
</feature>
<sequence length="286" mass="32073">MKPIQTILVLTLSITASHHATAQTRTSSQPKNEMNMHMTTARQHKQIIAALYEKVLNGKDFSLLPAFISPDYTGENGSQGPAAFGEPLQALIKALPDIHYHITEMIAEDDKVLVRWKLQGTHLGPFQQYPPSGRTISNEGMATYQLKDGKITARHLQTDRLGFLQSLEVLPAGFPQLPAKQTSTHGIHFIDKFLVPAAAKEAFLERVRINREMIRRLPGFIEDAAYAGTDADNNLIFLTIARWENKEALAAAKAAVQATYQQEGFDMNAMMIKWGVRMERETYERI</sequence>